<gene>
    <name evidence="4" type="ORF">PEVE_00036352</name>
</gene>
<dbReference type="Pfam" id="PF00245">
    <property type="entry name" value="Alk_phosphatase"/>
    <property type="match status" value="2"/>
</dbReference>
<dbReference type="PANTHER" id="PTHR11596:SF5">
    <property type="entry name" value="ALKALINE PHOSPHATASE"/>
    <property type="match status" value="1"/>
</dbReference>
<keyword evidence="5" id="KW-1185">Reference proteome</keyword>
<comment type="similarity">
    <text evidence="3">Belongs to the alkaline phosphatase family.</text>
</comment>
<dbReference type="Gene3D" id="3.40.720.10">
    <property type="entry name" value="Alkaline Phosphatase, subunit A"/>
    <property type="match status" value="2"/>
</dbReference>
<evidence type="ECO:0000313" key="4">
    <source>
        <dbReference type="EMBL" id="CAH3017225.1"/>
    </source>
</evidence>
<name>A0ABN8LMM6_9CNID</name>
<dbReference type="InterPro" id="IPR001952">
    <property type="entry name" value="Alkaline_phosphatase"/>
</dbReference>
<evidence type="ECO:0000256" key="1">
    <source>
        <dbReference type="ARBA" id="ARBA00012647"/>
    </source>
</evidence>
<keyword evidence="2" id="KW-0597">Phosphoprotein</keyword>
<evidence type="ECO:0000313" key="5">
    <source>
        <dbReference type="Proteomes" id="UP001159427"/>
    </source>
</evidence>
<dbReference type="SMART" id="SM00098">
    <property type="entry name" value="alkPPc"/>
    <property type="match status" value="2"/>
</dbReference>
<dbReference type="PRINTS" id="PR00113">
    <property type="entry name" value="ALKPHPHTASE"/>
</dbReference>
<dbReference type="EC" id="3.1.3.1" evidence="1"/>
<comment type="caution">
    <text evidence="4">The sequence shown here is derived from an EMBL/GenBank/DDBJ whole genome shotgun (WGS) entry which is preliminary data.</text>
</comment>
<evidence type="ECO:0000256" key="3">
    <source>
        <dbReference type="RuleBase" id="RU003946"/>
    </source>
</evidence>
<dbReference type="EMBL" id="CALNXI010000058">
    <property type="protein sequence ID" value="CAH3017225.1"/>
    <property type="molecule type" value="Genomic_DNA"/>
</dbReference>
<protein>
    <recommendedName>
        <fullName evidence="1">alkaline phosphatase</fullName>
        <ecNumber evidence="1">3.1.3.1</ecNumber>
    </recommendedName>
</protein>
<dbReference type="SUPFAM" id="SSF53649">
    <property type="entry name" value="Alkaline phosphatase-like"/>
    <property type="match status" value="2"/>
</dbReference>
<evidence type="ECO:0000256" key="2">
    <source>
        <dbReference type="ARBA" id="ARBA00022553"/>
    </source>
</evidence>
<dbReference type="Proteomes" id="UP001159427">
    <property type="component" value="Unassembled WGS sequence"/>
</dbReference>
<proteinExistence type="inferred from homology"/>
<accession>A0ABN8LMM6</accession>
<dbReference type="InterPro" id="IPR017850">
    <property type="entry name" value="Alkaline_phosphatase_core_sf"/>
</dbReference>
<reference evidence="4 5" key="1">
    <citation type="submission" date="2022-05" db="EMBL/GenBank/DDBJ databases">
        <authorList>
            <consortium name="Genoscope - CEA"/>
            <person name="William W."/>
        </authorList>
    </citation>
    <scope>NUCLEOTIDE SEQUENCE [LARGE SCALE GENOMIC DNA]</scope>
</reference>
<dbReference type="PANTHER" id="PTHR11596">
    <property type="entry name" value="ALKALINE PHOSPHATASE"/>
    <property type="match status" value="1"/>
</dbReference>
<organism evidence="4 5">
    <name type="scientific">Porites evermanni</name>
    <dbReference type="NCBI Taxonomy" id="104178"/>
    <lineage>
        <taxon>Eukaryota</taxon>
        <taxon>Metazoa</taxon>
        <taxon>Cnidaria</taxon>
        <taxon>Anthozoa</taxon>
        <taxon>Hexacorallia</taxon>
        <taxon>Scleractinia</taxon>
        <taxon>Fungiina</taxon>
        <taxon>Poritidae</taxon>
        <taxon>Porites</taxon>
    </lineage>
</organism>
<dbReference type="CDD" id="cd16012">
    <property type="entry name" value="ALP"/>
    <property type="match status" value="2"/>
</dbReference>
<sequence>MGITTITATRFLDGQQKGNTGEENILSWEVFPWSALAKTYTVDQQGTDSASSATAFLTGIKTDNGVVGVDSGITRFYCSSSTEQRKAVSILTLAEKAGMSTGIVTTTRVTHATPACSYAHAADRNWESDADIKERAKDDGSKCKDIALQLVEYPHGDGMEVVFAGGRRKLMHKNQTDPEYPDKKGERLDGRDLIQEWVGRHPNSKYVWNKTEFDQIDGEKVDHVIGLFEYSNMQYEVERAADKAGEPSIEEMTEKAIQILQKNPKGFFLLVDGGRIDHGHHDGKAVKALNEAVAMNKAVTKALQMVNKDETLVTVTADHSHVFTIGGYPKRGNRVFGIIKQVDDSLALDTKNRTYTTLGHANGPGGLKGSRPDLRNVDTADKDFLQQATVLVNYESHGSEDVGVFADGPGAYLFHGVVEQQYVFHVMDYALCLSESKQKSLAHEPGPKWGSMGPWSMFCPHPFNGPRRFPKSAMLLNKCVNGDIFRNQDNNAWYKAGVKLVEDNLKLKPNTNTAKSAILFLGDGMGITTITATRILDGQQKENTGEENVLSWEVFPWSALAKTYTVDQQGTDSASSATAFLSGIKTNNGVMGVDSSITRFYCSSLTKKRKAVSILTLAEKAGMSTGIVTTTRVTHATPGCAYAHTADRNWESDADIKKRAKDDGSKCKDIALQFVEYPYGDGIEVVFAGGRRELMTQNQTDPEYPDKKGRRLDGRDLIKEWVDKYQNSKYVWNKTEFEKIDAEKVDRVLGLFEPSNMRYEVERADDKAGEPSIAEMTEKAIEILKKNPKGFFLLVEAGRIDHGHHDGKAVKALNDAVAMNKAVSKALEMVKKDETLITVTADHSHVFTIGGYPKRGNPVFGILKEVDNTLTVDTENRTYTTLGYADGPGGLSGPRQDLRNVNTADKDFLQQATVLLAESESHGSEDVGVFADGPGAYLFHGVVEQQYVFHVMDYALCLSESKQKSCEKHVTRGGKPKAKSGALPFSVPSFFSLLLIAILFV</sequence>